<keyword evidence="1" id="KW-0472">Membrane</keyword>
<name>A0A1E7FN98_9STRA</name>
<keyword evidence="3" id="KW-1185">Reference proteome</keyword>
<dbReference type="EMBL" id="KV784355">
    <property type="protein sequence ID" value="OEU19263.1"/>
    <property type="molecule type" value="Genomic_DNA"/>
</dbReference>
<sequence length="165" mass="19583">MKLPTKRTRTISVLCLFLGVTVATVLNFYYGLSATKFYNPVVDLYNDFEYMRKVTEVDANSRKPQQPQSAKIKKKKKKIPLKLSYIHENELQKNHMFSDSWLLNRQRFLEIDSKQIYKIEDAALLPAWPRGKYDKVKHPYPHAKMLVDWTDFSVEHLSKWWGMLQ</sequence>
<keyword evidence="1" id="KW-0812">Transmembrane</keyword>
<evidence type="ECO:0000256" key="1">
    <source>
        <dbReference type="SAM" id="Phobius"/>
    </source>
</evidence>
<proteinExistence type="predicted"/>
<evidence type="ECO:0000313" key="3">
    <source>
        <dbReference type="Proteomes" id="UP000095751"/>
    </source>
</evidence>
<dbReference type="KEGG" id="fcy:FRACYDRAFT_235313"/>
<keyword evidence="1" id="KW-1133">Transmembrane helix</keyword>
<accession>A0A1E7FN98</accession>
<feature type="transmembrane region" description="Helical" evidence="1">
    <location>
        <begin position="12"/>
        <end position="32"/>
    </location>
</feature>
<protein>
    <submittedName>
        <fullName evidence="2">Uncharacterized protein</fullName>
    </submittedName>
</protein>
<evidence type="ECO:0000313" key="2">
    <source>
        <dbReference type="EMBL" id="OEU19263.1"/>
    </source>
</evidence>
<dbReference type="Proteomes" id="UP000095751">
    <property type="component" value="Unassembled WGS sequence"/>
</dbReference>
<reference evidence="2 3" key="1">
    <citation type="submission" date="2016-09" db="EMBL/GenBank/DDBJ databases">
        <title>Extensive genetic diversity and differential bi-allelic expression allows diatom success in the polar Southern Ocean.</title>
        <authorList>
            <consortium name="DOE Joint Genome Institute"/>
            <person name="Mock T."/>
            <person name="Otillar R.P."/>
            <person name="Strauss J."/>
            <person name="Dupont C."/>
            <person name="Frickenhaus S."/>
            <person name="Maumus F."/>
            <person name="Mcmullan M."/>
            <person name="Sanges R."/>
            <person name="Schmutz J."/>
            <person name="Toseland A."/>
            <person name="Valas R."/>
            <person name="Veluchamy A."/>
            <person name="Ward B.J."/>
            <person name="Allen A."/>
            <person name="Barry K."/>
            <person name="Falciatore A."/>
            <person name="Ferrante M."/>
            <person name="Fortunato A.E."/>
            <person name="Gloeckner G."/>
            <person name="Gruber A."/>
            <person name="Hipkin R."/>
            <person name="Janech M."/>
            <person name="Kroth P."/>
            <person name="Leese F."/>
            <person name="Lindquist E."/>
            <person name="Lyon B.R."/>
            <person name="Martin J."/>
            <person name="Mayer C."/>
            <person name="Parker M."/>
            <person name="Quesneville H."/>
            <person name="Raymond J."/>
            <person name="Uhlig C."/>
            <person name="Valentin K.U."/>
            <person name="Worden A.Z."/>
            <person name="Armbrust E.V."/>
            <person name="Bowler C."/>
            <person name="Green B."/>
            <person name="Moulton V."/>
            <person name="Van Oosterhout C."/>
            <person name="Grigoriev I."/>
        </authorList>
    </citation>
    <scope>NUCLEOTIDE SEQUENCE [LARGE SCALE GENOMIC DNA]</scope>
    <source>
        <strain evidence="2 3">CCMP1102</strain>
    </source>
</reference>
<dbReference type="InParanoid" id="A0A1E7FN98"/>
<dbReference type="AlphaFoldDB" id="A0A1E7FN98"/>
<organism evidence="2 3">
    <name type="scientific">Fragilariopsis cylindrus CCMP1102</name>
    <dbReference type="NCBI Taxonomy" id="635003"/>
    <lineage>
        <taxon>Eukaryota</taxon>
        <taxon>Sar</taxon>
        <taxon>Stramenopiles</taxon>
        <taxon>Ochrophyta</taxon>
        <taxon>Bacillariophyta</taxon>
        <taxon>Bacillariophyceae</taxon>
        <taxon>Bacillariophycidae</taxon>
        <taxon>Bacillariales</taxon>
        <taxon>Bacillariaceae</taxon>
        <taxon>Fragilariopsis</taxon>
    </lineage>
</organism>
<gene>
    <name evidence="2" type="ORF">FRACYDRAFT_235313</name>
</gene>